<dbReference type="OMA" id="QPEGNVH"/>
<organism evidence="5 6">
    <name type="scientific">Stegodyphus mimosarum</name>
    <name type="common">African social velvet spider</name>
    <dbReference type="NCBI Taxonomy" id="407821"/>
    <lineage>
        <taxon>Eukaryota</taxon>
        <taxon>Metazoa</taxon>
        <taxon>Ecdysozoa</taxon>
        <taxon>Arthropoda</taxon>
        <taxon>Chelicerata</taxon>
        <taxon>Arachnida</taxon>
        <taxon>Araneae</taxon>
        <taxon>Araneomorphae</taxon>
        <taxon>Entelegynae</taxon>
        <taxon>Eresoidea</taxon>
        <taxon>Eresidae</taxon>
        <taxon>Stegodyphus</taxon>
    </lineage>
</organism>
<dbReference type="Pfam" id="PF13772">
    <property type="entry name" value="AIG2_2"/>
    <property type="match status" value="1"/>
</dbReference>
<dbReference type="InterPro" id="IPR017939">
    <property type="entry name" value="G-Glutamylcylcotransferase"/>
</dbReference>
<proteinExistence type="predicted"/>
<protein>
    <recommendedName>
        <fullName evidence="1">gamma-glutamylcyclotransferase</fullName>
        <ecNumber evidence="1">4.3.2.9</ecNumber>
    </recommendedName>
</protein>
<dbReference type="EMBL" id="KK119585">
    <property type="protein sequence ID" value="KFM76090.1"/>
    <property type="molecule type" value="Genomic_DNA"/>
</dbReference>
<keyword evidence="5" id="KW-0808">Transferase</keyword>
<dbReference type="SUPFAM" id="SSF110857">
    <property type="entry name" value="Gamma-glutamyl cyclotransferase-like"/>
    <property type="match status" value="1"/>
</dbReference>
<dbReference type="PANTHER" id="PTHR12935">
    <property type="entry name" value="GAMMA-GLUTAMYLCYCLOTRANSFERASE"/>
    <property type="match status" value="1"/>
</dbReference>
<dbReference type="AlphaFoldDB" id="A0A087UFF1"/>
<sequence>MMTFSYFAFGSNMLTKRMHINCPSARYKYIAKLKDFKFAFVGYADAWKGATATVIPSPSDSVWGVVWEISKQQEPLLDQQESGYKGVAVTVETNEGDPVVCKLYQKPDPKANKDYNKPSTIYKAVILQGAKE</sequence>
<evidence type="ECO:0000256" key="2">
    <source>
        <dbReference type="ARBA" id="ARBA00023239"/>
    </source>
</evidence>
<reference evidence="5 6" key="1">
    <citation type="submission" date="2013-11" db="EMBL/GenBank/DDBJ databases">
        <title>Genome sequencing of Stegodyphus mimosarum.</title>
        <authorList>
            <person name="Bechsgaard J."/>
        </authorList>
    </citation>
    <scope>NUCLEOTIDE SEQUENCE [LARGE SCALE GENOMIC DNA]</scope>
</reference>
<dbReference type="InterPro" id="IPR013024">
    <property type="entry name" value="GGCT-like"/>
</dbReference>
<feature type="active site" description="Proton acceptor" evidence="3">
    <location>
        <position position="81"/>
    </location>
</feature>
<dbReference type="GO" id="GO:0003839">
    <property type="term" value="F:gamma-glutamylcyclotransferase activity"/>
    <property type="evidence" value="ECO:0007669"/>
    <property type="project" value="UniProtKB-EC"/>
</dbReference>
<evidence type="ECO:0000256" key="3">
    <source>
        <dbReference type="PIRSR" id="PIRSR617939-1"/>
    </source>
</evidence>
<dbReference type="Proteomes" id="UP000054359">
    <property type="component" value="Unassembled WGS sequence"/>
</dbReference>
<dbReference type="CDD" id="cd06661">
    <property type="entry name" value="GGCT_like"/>
    <property type="match status" value="1"/>
</dbReference>
<name>A0A087UFF1_STEMI</name>
<evidence type="ECO:0000256" key="1">
    <source>
        <dbReference type="ARBA" id="ARBA00012346"/>
    </source>
</evidence>
<evidence type="ECO:0000313" key="5">
    <source>
        <dbReference type="EMBL" id="KFM76090.1"/>
    </source>
</evidence>
<dbReference type="InterPro" id="IPR036568">
    <property type="entry name" value="GGCT-like_sf"/>
</dbReference>
<evidence type="ECO:0000313" key="6">
    <source>
        <dbReference type="Proteomes" id="UP000054359"/>
    </source>
</evidence>
<dbReference type="PANTHER" id="PTHR12935:SF0">
    <property type="entry name" value="GAMMA-GLUTAMYLCYCLOTRANSFERASE"/>
    <property type="match status" value="1"/>
</dbReference>
<dbReference type="EC" id="4.3.2.9" evidence="1"/>
<keyword evidence="2" id="KW-0456">Lyase</keyword>
<dbReference type="GO" id="GO:0016740">
    <property type="term" value="F:transferase activity"/>
    <property type="evidence" value="ECO:0007669"/>
    <property type="project" value="UniProtKB-KW"/>
</dbReference>
<dbReference type="Gene3D" id="3.10.490.10">
    <property type="entry name" value="Gamma-glutamyl cyclotransferase-like"/>
    <property type="match status" value="1"/>
</dbReference>
<keyword evidence="6" id="KW-1185">Reference proteome</keyword>
<feature type="binding site" evidence="4">
    <location>
        <position position="122"/>
    </location>
    <ligand>
        <name>substrate</name>
    </ligand>
</feature>
<feature type="non-terminal residue" evidence="5">
    <location>
        <position position="132"/>
    </location>
</feature>
<evidence type="ECO:0000256" key="4">
    <source>
        <dbReference type="PIRSR" id="PIRSR617939-2"/>
    </source>
</evidence>
<feature type="binding site" evidence="4">
    <location>
        <begin position="6"/>
        <end position="11"/>
    </location>
    <ligand>
        <name>substrate</name>
    </ligand>
</feature>
<dbReference type="OrthoDB" id="2924818at2759"/>
<dbReference type="STRING" id="407821.A0A087UFF1"/>
<gene>
    <name evidence="5" type="ORF">X975_14512</name>
</gene>
<accession>A0A087UFF1</accession>